<reference evidence="7 8" key="1">
    <citation type="submission" date="2016-11" db="EMBL/GenBank/DDBJ databases">
        <authorList>
            <person name="Jaros S."/>
            <person name="Januszkiewicz K."/>
            <person name="Wedrychowicz H."/>
        </authorList>
    </citation>
    <scope>NUCLEOTIDE SEQUENCE [LARGE SCALE GENOMIC DNA]</scope>
    <source>
        <strain evidence="7 8">DSM 26883</strain>
    </source>
</reference>
<dbReference type="PANTHER" id="PTHR21716:SF4">
    <property type="entry name" value="TRANSMEMBRANE PROTEIN 245"/>
    <property type="match status" value="1"/>
</dbReference>
<feature type="transmembrane region" description="Helical" evidence="6">
    <location>
        <begin position="196"/>
        <end position="216"/>
    </location>
</feature>
<gene>
    <name evidence="7" type="ORF">SAMN05444349_10956</name>
</gene>
<dbReference type="AlphaFoldDB" id="A0A1M4XZ33"/>
<evidence type="ECO:0000256" key="1">
    <source>
        <dbReference type="ARBA" id="ARBA00004141"/>
    </source>
</evidence>
<comment type="similarity">
    <text evidence="2">Belongs to the autoinducer-2 exporter (AI-2E) (TC 2.A.86) family.</text>
</comment>
<feature type="transmembrane region" description="Helical" evidence="6">
    <location>
        <begin position="7"/>
        <end position="24"/>
    </location>
</feature>
<dbReference type="RefSeq" id="WP_025074418.1">
    <property type="nucleotide sequence ID" value="NZ_FQVD01000009.1"/>
</dbReference>
<feature type="transmembrane region" description="Helical" evidence="6">
    <location>
        <begin position="134"/>
        <end position="160"/>
    </location>
</feature>
<protein>
    <submittedName>
        <fullName evidence="7">Predicted PurR-regulated permease PerM</fullName>
    </submittedName>
</protein>
<dbReference type="EMBL" id="FQVD01000009">
    <property type="protein sequence ID" value="SHE98689.1"/>
    <property type="molecule type" value="Genomic_DNA"/>
</dbReference>
<keyword evidence="3 6" id="KW-0812">Transmembrane</keyword>
<evidence type="ECO:0000256" key="4">
    <source>
        <dbReference type="ARBA" id="ARBA00022989"/>
    </source>
</evidence>
<sequence length="341" mass="37978">MNIKEQYWKYSLIVIILLIGVIIFRQITPFLGGLLGALTIYILVRNQMIYLTKTRKMKRSLSAFLITLETALVFLVPAALTIWLLVNKLQDINLAPQTFIAPIQQTAVIIKEKTGYDVLGSDTLSFIVSLLPRIGQAIMGGISNLAINLFVMIFVLYFMLIGGQKMESYVNDILPFNETNTKDVIHEINMIVRSNAIGIPLLAIIQGGVAMIGYLIFGAPNIWLLGFLTCFATVIPMVGTALVWVPVAAYFALNGEWFNAIGLFAYGGLIISQLDNLIRFIIQKKMADIHPLITIFGVVVGLPLFGFMGVIFGPLLLSLFFLFVDMFKKEYLDSRNNLPAK</sequence>
<comment type="subcellular location">
    <subcellularLocation>
        <location evidence="1">Membrane</location>
        <topology evidence="1">Multi-pass membrane protein</topology>
    </subcellularLocation>
</comment>
<evidence type="ECO:0000256" key="3">
    <source>
        <dbReference type="ARBA" id="ARBA00022692"/>
    </source>
</evidence>
<keyword evidence="5 6" id="KW-0472">Membrane</keyword>
<evidence type="ECO:0000256" key="5">
    <source>
        <dbReference type="ARBA" id="ARBA00023136"/>
    </source>
</evidence>
<evidence type="ECO:0000313" key="7">
    <source>
        <dbReference type="EMBL" id="SHE98689.1"/>
    </source>
</evidence>
<accession>A0A1M4XZ33</accession>
<feature type="transmembrane region" description="Helical" evidence="6">
    <location>
        <begin position="222"/>
        <end position="245"/>
    </location>
</feature>
<name>A0A1M4XZ33_9BACE</name>
<evidence type="ECO:0000313" key="8">
    <source>
        <dbReference type="Proteomes" id="UP000184436"/>
    </source>
</evidence>
<evidence type="ECO:0000256" key="6">
    <source>
        <dbReference type="SAM" id="Phobius"/>
    </source>
</evidence>
<dbReference type="OrthoDB" id="9773730at2"/>
<feature type="transmembrane region" description="Helical" evidence="6">
    <location>
        <begin position="257"/>
        <end position="274"/>
    </location>
</feature>
<feature type="transmembrane region" description="Helical" evidence="6">
    <location>
        <begin position="63"/>
        <end position="86"/>
    </location>
</feature>
<proteinExistence type="inferred from homology"/>
<evidence type="ECO:0000256" key="2">
    <source>
        <dbReference type="ARBA" id="ARBA00009773"/>
    </source>
</evidence>
<dbReference type="GO" id="GO:0016020">
    <property type="term" value="C:membrane"/>
    <property type="evidence" value="ECO:0007669"/>
    <property type="project" value="UniProtKB-SubCell"/>
</dbReference>
<organism evidence="7 8">
    <name type="scientific">Bacteroides faecichinchillae</name>
    <dbReference type="NCBI Taxonomy" id="871325"/>
    <lineage>
        <taxon>Bacteria</taxon>
        <taxon>Pseudomonadati</taxon>
        <taxon>Bacteroidota</taxon>
        <taxon>Bacteroidia</taxon>
        <taxon>Bacteroidales</taxon>
        <taxon>Bacteroidaceae</taxon>
        <taxon>Bacteroides</taxon>
    </lineage>
</organism>
<dbReference type="Pfam" id="PF01594">
    <property type="entry name" value="AI-2E_transport"/>
    <property type="match status" value="1"/>
</dbReference>
<keyword evidence="8" id="KW-1185">Reference proteome</keyword>
<feature type="transmembrane region" description="Helical" evidence="6">
    <location>
        <begin position="294"/>
        <end position="324"/>
    </location>
</feature>
<dbReference type="STRING" id="871325.SAMN05444349_10956"/>
<keyword evidence="4 6" id="KW-1133">Transmembrane helix</keyword>
<dbReference type="Proteomes" id="UP000184436">
    <property type="component" value="Unassembled WGS sequence"/>
</dbReference>
<dbReference type="PANTHER" id="PTHR21716">
    <property type="entry name" value="TRANSMEMBRANE PROTEIN"/>
    <property type="match status" value="1"/>
</dbReference>
<dbReference type="InterPro" id="IPR002549">
    <property type="entry name" value="AI-2E-like"/>
</dbReference>